<dbReference type="NCBIfam" id="TIGR02095">
    <property type="entry name" value="glgA"/>
    <property type="match status" value="1"/>
</dbReference>
<reference evidence="8 9" key="1">
    <citation type="submission" date="2024-02" db="EMBL/GenBank/DDBJ databases">
        <authorList>
            <person name="Chen Y."/>
            <person name="Shah S."/>
            <person name="Dougan E. K."/>
            <person name="Thang M."/>
            <person name="Chan C."/>
        </authorList>
    </citation>
    <scope>NUCLEOTIDE SEQUENCE [LARGE SCALE GENOMIC DNA]</scope>
</reference>
<feature type="region of interest" description="Disordered" evidence="6">
    <location>
        <begin position="29"/>
        <end position="183"/>
    </location>
</feature>
<accession>A0ABP0MJG0</accession>
<sequence>MEEPPTLNSRPKQGSQALLPEIGVHTDGHHWLRGRKGSMSLLPDLPKANERKCQTCEKVQARGRSAPASRKQPTEIKARLRQQDARSQDARSQAKVTQAEEPAPQLMQAGNRKGSMSLLPEPEAPKLPQQGVQAPKLPQQAQVSLASARARHVAEPKFIRTARSRSSSRSLPRRREVAERQEEVSLQEAASIALHQASQEPPMLNSRPKQGSQSLLPDLGEAVAPPWPDKIEEEVQKASKLSLADWTEDKNRKEGHHTPTSGTQTPKTKAVSDANSDSGPDCMERGFSLSILDSLLRDHLEREDKGSSEATNQVPKPVVVVSSEVNPWSKTGGLGMVAGSYGYEFAMRGHRTMVVSPRYAEYDDAEQIGCAKVWLDGGEHEVQFFHLYQDLGDGNGTDYIFVGHDCFSREGLYCDPKDGKEYPDNLFRFSLLTVAALEAPLVLNIRGSTFGQDVLFIANDWQTGLLPVYHLYKYRLNDTYKNSRCVFVIHNIRSQGKYRLSKFPIDSYLGLPPEAIEFLQGEDRSLGNDCMNLLSAACLACDKVLTVSQDYAAEILNLKSGSGLNGILQQNGPNRMAGIINSIADDWNPRTDPHIPANYTRSNFDEGKAACKRELQKALGLHQDSGVALLGFSGRLCYQKWVPLITEILPWLLTDEPSGVLGRIQVILMGKGDDAFASHLSNAEKSHLGKVCGYVGFDPKVEHRLLAGCDFLLMPSRLPQMYAQAYGTVPIVHETEGFKASIVGLVDEQKDRETATGFQFCGFDVNCLKERMYQALEVYHKKRDLFKQIQINGLETNDNWTEVVSDANSEAGPENISMERVFSLSALDSLLQDPEGKAELRHQLELDELEDKRPKYTSHHLSKPVVVVSSEVNPWSKTGGLAMVAGSYGYEFAMRGHRTMVVSPRYGAYDGAHYVGYAKIWLDGREHEVQFFHLYQDLGDGNGTDYIFVGHDCFSRGGLYCDPNTGKEFPDNLYRFSLLTVAALEAPLVLNIRGSTFGQDVLFIANDWQTGLLPIYHLYKYRRNNTYKNSRCVFVIHNIGYQGKYRLSKFPIDGYLGLPPEAIQFLQGEDLNLGDDCMNLLSAACLASDRVLTVSPNYAVEIQSPEGGQGLHGILQEKGRQHRMAGILNGIADEWNPKTDPHIPVNYSIRTFEEGKAACKKELQRSLGLQEDPQAALLGFCGRLCYQKGVHLITEIIPWLLQNESSGVLGRVQIILMGKGDDLYANQLSNAENRNRGRVCGYVGFDPKVEHRMLAGCDFLLMPSQYEPCGLPQMYAQAYGTVPIVHETGGLKDSVSGLWDEERDRETATGFLFCGFDENMLMERMYQALEVFHKKKDLFKQIQINGLRKNYYWPQAIDEYERHLDWTLDGDAAVS</sequence>
<dbReference type="Pfam" id="PF13692">
    <property type="entry name" value="Glyco_trans_1_4"/>
    <property type="match status" value="1"/>
</dbReference>
<keyword evidence="3" id="KW-0328">Glycosyltransferase</keyword>
<keyword evidence="4" id="KW-0808">Transferase</keyword>
<feature type="compositionally biased region" description="Basic and acidic residues" evidence="6">
    <location>
        <begin position="72"/>
        <end position="89"/>
    </location>
</feature>
<evidence type="ECO:0000256" key="4">
    <source>
        <dbReference type="ARBA" id="ARBA00022679"/>
    </source>
</evidence>
<dbReference type="Proteomes" id="UP001642484">
    <property type="component" value="Unassembled WGS sequence"/>
</dbReference>
<keyword evidence="9" id="KW-1185">Reference proteome</keyword>
<feature type="compositionally biased region" description="Polar residues" evidence="6">
    <location>
        <begin position="258"/>
        <end position="278"/>
    </location>
</feature>
<dbReference type="InterPro" id="IPR011835">
    <property type="entry name" value="GS/SS"/>
</dbReference>
<feature type="region of interest" description="Disordered" evidence="6">
    <location>
        <begin position="197"/>
        <end position="280"/>
    </location>
</feature>
<comment type="caution">
    <text evidence="8">The sequence shown here is derived from an EMBL/GenBank/DDBJ whole genome shotgun (WGS) entry which is preliminary data.</text>
</comment>
<organism evidence="8 9">
    <name type="scientific">Durusdinium trenchii</name>
    <dbReference type="NCBI Taxonomy" id="1381693"/>
    <lineage>
        <taxon>Eukaryota</taxon>
        <taxon>Sar</taxon>
        <taxon>Alveolata</taxon>
        <taxon>Dinophyceae</taxon>
        <taxon>Suessiales</taxon>
        <taxon>Symbiodiniaceae</taxon>
        <taxon>Durusdinium</taxon>
    </lineage>
</organism>
<evidence type="ECO:0000256" key="1">
    <source>
        <dbReference type="ARBA" id="ARBA00004602"/>
    </source>
</evidence>
<evidence type="ECO:0000256" key="3">
    <source>
        <dbReference type="ARBA" id="ARBA00022676"/>
    </source>
</evidence>
<proteinExistence type="inferred from homology"/>
<evidence type="ECO:0000256" key="6">
    <source>
        <dbReference type="SAM" id="MobiDB-lite"/>
    </source>
</evidence>
<dbReference type="PANTHER" id="PTHR45825:SF11">
    <property type="entry name" value="ALPHA AMYLASE DOMAIN-CONTAINING PROTEIN"/>
    <property type="match status" value="1"/>
</dbReference>
<feature type="compositionally biased region" description="Basic and acidic residues" evidence="6">
    <location>
        <begin position="173"/>
        <end position="183"/>
    </location>
</feature>
<keyword evidence="5" id="KW-0035">Amyloplast</keyword>
<dbReference type="HAMAP" id="MF_00484">
    <property type="entry name" value="Glycogen_synth"/>
    <property type="match status" value="1"/>
</dbReference>
<evidence type="ECO:0000256" key="2">
    <source>
        <dbReference type="ARBA" id="ARBA00010281"/>
    </source>
</evidence>
<feature type="domain" description="Starch synthase catalytic" evidence="7">
    <location>
        <begin position="865"/>
        <end position="1117"/>
    </location>
</feature>
<evidence type="ECO:0000313" key="9">
    <source>
        <dbReference type="Proteomes" id="UP001642484"/>
    </source>
</evidence>
<dbReference type="CDD" id="cd03791">
    <property type="entry name" value="GT5_Glycogen_synthase_DULL1-like"/>
    <property type="match status" value="2"/>
</dbReference>
<keyword evidence="5" id="KW-0934">Plastid</keyword>
<dbReference type="PANTHER" id="PTHR45825">
    <property type="entry name" value="GRANULE-BOUND STARCH SYNTHASE 1, CHLOROPLASTIC/AMYLOPLASTIC"/>
    <property type="match status" value="1"/>
</dbReference>
<dbReference type="EMBL" id="CAXAMN010017668">
    <property type="protein sequence ID" value="CAK9050932.1"/>
    <property type="molecule type" value="Genomic_DNA"/>
</dbReference>
<name>A0ABP0MJG0_9DINO</name>
<evidence type="ECO:0000259" key="7">
    <source>
        <dbReference type="Pfam" id="PF08323"/>
    </source>
</evidence>
<comment type="similarity">
    <text evidence="2">Belongs to the glycosyltransferase 1 family. Bacterial/plant glycogen synthase subfamily.</text>
</comment>
<protein>
    <recommendedName>
        <fullName evidence="7">Starch synthase catalytic domain-containing protein</fullName>
    </recommendedName>
</protein>
<comment type="subcellular location">
    <subcellularLocation>
        <location evidence="1">Plastid</location>
        <location evidence="1">Amyloplast</location>
    </subcellularLocation>
</comment>
<feature type="domain" description="Starch synthase catalytic" evidence="7">
    <location>
        <begin position="318"/>
        <end position="569"/>
    </location>
</feature>
<dbReference type="Pfam" id="PF08323">
    <property type="entry name" value="Glyco_transf_5"/>
    <property type="match status" value="2"/>
</dbReference>
<evidence type="ECO:0000256" key="5">
    <source>
        <dbReference type="ARBA" id="ARBA00023234"/>
    </source>
</evidence>
<gene>
    <name evidence="8" type="ORF">CCMP2556_LOCUS25915</name>
</gene>
<dbReference type="InterPro" id="IPR013534">
    <property type="entry name" value="Starch_synth_cat_dom"/>
</dbReference>
<dbReference type="Gene3D" id="3.40.50.2000">
    <property type="entry name" value="Glycogen Phosphorylase B"/>
    <property type="match status" value="4"/>
</dbReference>
<evidence type="ECO:0000313" key="8">
    <source>
        <dbReference type="EMBL" id="CAK9050932.1"/>
    </source>
</evidence>
<dbReference type="SUPFAM" id="SSF53756">
    <property type="entry name" value="UDP-Glycosyltransferase/glycogen phosphorylase"/>
    <property type="match status" value="2"/>
</dbReference>